<dbReference type="InterPro" id="IPR035938">
    <property type="entry name" value="Hemerythrin-like_sf"/>
</dbReference>
<keyword evidence="3" id="KW-0479">Metal-binding</keyword>
<proteinExistence type="inferred from homology"/>
<keyword evidence="2" id="KW-0561">Oxygen transport</keyword>
<evidence type="ECO:0000256" key="4">
    <source>
        <dbReference type="ARBA" id="ARBA00023004"/>
    </source>
</evidence>
<dbReference type="InterPro" id="IPR050669">
    <property type="entry name" value="Hemerythrin"/>
</dbReference>
<dbReference type="InterPro" id="IPR012827">
    <property type="entry name" value="Hemerythrin_metal-bd"/>
</dbReference>
<dbReference type="PROSITE" id="PS00550">
    <property type="entry name" value="HEMERYTHRINS"/>
    <property type="match status" value="1"/>
</dbReference>
<dbReference type="Gene3D" id="1.20.120.50">
    <property type="entry name" value="Hemerythrin-like"/>
    <property type="match status" value="1"/>
</dbReference>
<dbReference type="GO" id="GO:0046872">
    <property type="term" value="F:metal ion binding"/>
    <property type="evidence" value="ECO:0007669"/>
    <property type="project" value="UniProtKB-KW"/>
</dbReference>
<feature type="domain" description="Hemerythrin-like" evidence="5">
    <location>
        <begin position="22"/>
        <end position="133"/>
    </location>
</feature>
<name>A0A1T4NIQ2_9BACT</name>
<dbReference type="AlphaFoldDB" id="A0A1T4NIQ2"/>
<dbReference type="NCBIfam" id="NF033749">
    <property type="entry name" value="bact_hemeryth"/>
    <property type="match status" value="1"/>
</dbReference>
<keyword evidence="4" id="KW-0408">Iron</keyword>
<dbReference type="Proteomes" id="UP000190102">
    <property type="component" value="Unassembled WGS sequence"/>
</dbReference>
<dbReference type="PANTHER" id="PTHR37164">
    <property type="entry name" value="BACTERIOHEMERYTHRIN"/>
    <property type="match status" value="1"/>
</dbReference>
<evidence type="ECO:0000259" key="5">
    <source>
        <dbReference type="Pfam" id="PF01814"/>
    </source>
</evidence>
<evidence type="ECO:0000256" key="1">
    <source>
        <dbReference type="ARBA" id="ARBA00010587"/>
    </source>
</evidence>
<evidence type="ECO:0000313" key="7">
    <source>
        <dbReference type="Proteomes" id="UP000190102"/>
    </source>
</evidence>
<dbReference type="InterPro" id="IPR012312">
    <property type="entry name" value="Hemerythrin-like"/>
</dbReference>
<dbReference type="PANTHER" id="PTHR37164:SF1">
    <property type="entry name" value="BACTERIOHEMERYTHRIN"/>
    <property type="match status" value="1"/>
</dbReference>
<dbReference type="GO" id="GO:0005344">
    <property type="term" value="F:oxygen carrier activity"/>
    <property type="evidence" value="ECO:0007669"/>
    <property type="project" value="UniProtKB-KW"/>
</dbReference>
<keyword evidence="7" id="KW-1185">Reference proteome</keyword>
<evidence type="ECO:0000256" key="3">
    <source>
        <dbReference type="ARBA" id="ARBA00022723"/>
    </source>
</evidence>
<dbReference type="STRING" id="115783.SAMN02745119_01632"/>
<protein>
    <submittedName>
        <fullName evidence="6">Hemerythrin</fullName>
    </submittedName>
</protein>
<keyword evidence="2" id="KW-0813">Transport</keyword>
<dbReference type="InterPro" id="IPR016131">
    <property type="entry name" value="Haemerythrin_Fe_BS"/>
</dbReference>
<gene>
    <name evidence="6" type="ORF">SAMN02745119_01632</name>
</gene>
<dbReference type="EMBL" id="FUWR01000007">
    <property type="protein sequence ID" value="SJZ78638.1"/>
    <property type="molecule type" value="Genomic_DNA"/>
</dbReference>
<dbReference type="SUPFAM" id="SSF47188">
    <property type="entry name" value="Hemerythrin-like"/>
    <property type="match status" value="1"/>
</dbReference>
<dbReference type="CDD" id="cd12107">
    <property type="entry name" value="Hemerythrin"/>
    <property type="match status" value="1"/>
</dbReference>
<accession>A0A1T4NIQ2</accession>
<sequence length="143" mass="16680">MEKEITAVMALIEWNQSLKVDIQQFDDQHQQLVAMVNRLHQALKDGQAVDLLDEILAGLLEYTQVHFAGEEALMEQYGYPDYQRHKQTHVDLVRQVEDIYAQFKNGKQLQPISVMQFLVNWLTNHIKGEDKKYTSFFKGKGIE</sequence>
<comment type="similarity">
    <text evidence="1">Belongs to the hemerythrin family.</text>
</comment>
<dbReference type="Pfam" id="PF01814">
    <property type="entry name" value="Hemerythrin"/>
    <property type="match status" value="1"/>
</dbReference>
<dbReference type="NCBIfam" id="TIGR02481">
    <property type="entry name" value="hemeryth_dom"/>
    <property type="match status" value="1"/>
</dbReference>
<evidence type="ECO:0000256" key="2">
    <source>
        <dbReference type="ARBA" id="ARBA00022621"/>
    </source>
</evidence>
<organism evidence="6 7">
    <name type="scientific">Trichlorobacter thiogenes</name>
    <dbReference type="NCBI Taxonomy" id="115783"/>
    <lineage>
        <taxon>Bacteria</taxon>
        <taxon>Pseudomonadati</taxon>
        <taxon>Thermodesulfobacteriota</taxon>
        <taxon>Desulfuromonadia</taxon>
        <taxon>Geobacterales</taxon>
        <taxon>Geobacteraceae</taxon>
        <taxon>Trichlorobacter</taxon>
    </lineage>
</organism>
<evidence type="ECO:0000313" key="6">
    <source>
        <dbReference type="EMBL" id="SJZ78638.1"/>
    </source>
</evidence>
<reference evidence="7" key="1">
    <citation type="submission" date="2017-02" db="EMBL/GenBank/DDBJ databases">
        <authorList>
            <person name="Varghese N."/>
            <person name="Submissions S."/>
        </authorList>
    </citation>
    <scope>NUCLEOTIDE SEQUENCE [LARGE SCALE GENOMIC DNA]</scope>
    <source>
        <strain evidence="7">ATCC BAA-34</strain>
    </source>
</reference>